<comment type="similarity">
    <text evidence="1 7">Belongs to the class-II pyridine nucleotide-disulfide oxidoreductase family.</text>
</comment>
<dbReference type="InterPro" id="IPR036188">
    <property type="entry name" value="FAD/NAD-bd_sf"/>
</dbReference>
<comment type="catalytic activity">
    <reaction evidence="7">
        <text>[thioredoxin]-dithiol + NADP(+) = [thioredoxin]-disulfide + NADPH + H(+)</text>
        <dbReference type="Rhea" id="RHEA:20345"/>
        <dbReference type="Rhea" id="RHEA-COMP:10698"/>
        <dbReference type="Rhea" id="RHEA-COMP:10700"/>
        <dbReference type="ChEBI" id="CHEBI:15378"/>
        <dbReference type="ChEBI" id="CHEBI:29950"/>
        <dbReference type="ChEBI" id="CHEBI:50058"/>
        <dbReference type="ChEBI" id="CHEBI:57783"/>
        <dbReference type="ChEBI" id="CHEBI:58349"/>
        <dbReference type="EC" id="1.8.1.9"/>
    </reaction>
</comment>
<dbReference type="PANTHER" id="PTHR48105">
    <property type="entry name" value="THIOREDOXIN REDUCTASE 1-RELATED-RELATED"/>
    <property type="match status" value="1"/>
</dbReference>
<keyword evidence="4 7" id="KW-0560">Oxidoreductase</keyword>
<evidence type="ECO:0000256" key="3">
    <source>
        <dbReference type="ARBA" id="ARBA00022827"/>
    </source>
</evidence>
<keyword evidence="8" id="KW-0521">NADP</keyword>
<dbReference type="AlphaFoldDB" id="A0A9D1EK87"/>
<dbReference type="InterPro" id="IPR005982">
    <property type="entry name" value="Thioredox_Rdtase"/>
</dbReference>
<dbReference type="Proteomes" id="UP000886841">
    <property type="component" value="Unassembled WGS sequence"/>
</dbReference>
<dbReference type="GO" id="GO:0005737">
    <property type="term" value="C:cytoplasm"/>
    <property type="evidence" value="ECO:0007669"/>
    <property type="project" value="InterPro"/>
</dbReference>
<protein>
    <recommendedName>
        <fullName evidence="7">Thioredoxin reductase</fullName>
        <ecNumber evidence="7">1.8.1.9</ecNumber>
    </recommendedName>
</protein>
<evidence type="ECO:0000256" key="6">
    <source>
        <dbReference type="ARBA" id="ARBA00023284"/>
    </source>
</evidence>
<comment type="subunit">
    <text evidence="7">Homodimer.</text>
</comment>
<dbReference type="EC" id="1.8.1.9" evidence="7"/>
<keyword evidence="5" id="KW-1015">Disulfide bond</keyword>
<reference evidence="10" key="2">
    <citation type="journal article" date="2021" name="PeerJ">
        <title>Extensive microbial diversity within the chicken gut microbiome revealed by metagenomics and culture.</title>
        <authorList>
            <person name="Gilroy R."/>
            <person name="Ravi A."/>
            <person name="Getino M."/>
            <person name="Pursley I."/>
            <person name="Horton D.L."/>
            <person name="Alikhan N.F."/>
            <person name="Baker D."/>
            <person name="Gharbi K."/>
            <person name="Hall N."/>
            <person name="Watson M."/>
            <person name="Adriaenssens E.M."/>
            <person name="Foster-Nyarko E."/>
            <person name="Jarju S."/>
            <person name="Secka A."/>
            <person name="Antonio M."/>
            <person name="Oren A."/>
            <person name="Chaudhuri R.R."/>
            <person name="La Ragione R."/>
            <person name="Hildebrand F."/>
            <person name="Pallen M.J."/>
        </authorList>
    </citation>
    <scope>NUCLEOTIDE SEQUENCE</scope>
    <source>
        <strain evidence="10">ChiSxjej1B13-7041</strain>
    </source>
</reference>
<evidence type="ECO:0000256" key="8">
    <source>
        <dbReference type="RuleBase" id="RU003881"/>
    </source>
</evidence>
<evidence type="ECO:0000256" key="2">
    <source>
        <dbReference type="ARBA" id="ARBA00022630"/>
    </source>
</evidence>
<name>A0A9D1EK87_9FIRM</name>
<sequence length="306" mass="33399">MENSYDMIIIGTGPAGLGAAIYGQRALLKILSLEENYVSGGQMSTTYEVDNYPAKPGISGMDLGMEMREHAERMGAEIRRGKVRSIQREGRLWRVSTKKESFLTKTVALAMGARHRLLGVPGEERLTGMGVSYCATCDGAFFKDKTVAVVGGGDVAVEDAVFLARICRKVYLIHRRDQLRAARILQERVKELPNVEILWDSVVTEILGENQVSAAVVENKRLGTSQELPLEGVFVAVGIEPNTELAQGLVELDSQGYVRAGEDGITSEPTIFAAGDIRTKPLRQIVTAVADGANIITSLQEYLLRE</sequence>
<proteinExistence type="inferred from homology"/>
<evidence type="ECO:0000256" key="4">
    <source>
        <dbReference type="ARBA" id="ARBA00023002"/>
    </source>
</evidence>
<evidence type="ECO:0000256" key="5">
    <source>
        <dbReference type="ARBA" id="ARBA00023157"/>
    </source>
</evidence>
<evidence type="ECO:0000259" key="9">
    <source>
        <dbReference type="Pfam" id="PF07992"/>
    </source>
</evidence>
<evidence type="ECO:0000313" key="11">
    <source>
        <dbReference type="Proteomes" id="UP000886841"/>
    </source>
</evidence>
<dbReference type="SUPFAM" id="SSF51905">
    <property type="entry name" value="FAD/NAD(P)-binding domain"/>
    <property type="match status" value="1"/>
</dbReference>
<reference evidence="10" key="1">
    <citation type="submission" date="2020-10" db="EMBL/GenBank/DDBJ databases">
        <authorList>
            <person name="Gilroy R."/>
        </authorList>
    </citation>
    <scope>NUCLEOTIDE SEQUENCE</scope>
    <source>
        <strain evidence="10">ChiSxjej1B13-7041</strain>
    </source>
</reference>
<dbReference type="Gene3D" id="3.50.50.60">
    <property type="entry name" value="FAD/NAD(P)-binding domain"/>
    <property type="match status" value="2"/>
</dbReference>
<dbReference type="Pfam" id="PF07992">
    <property type="entry name" value="Pyr_redox_2"/>
    <property type="match status" value="1"/>
</dbReference>
<dbReference type="InterPro" id="IPR023753">
    <property type="entry name" value="FAD/NAD-binding_dom"/>
</dbReference>
<dbReference type="InterPro" id="IPR050097">
    <property type="entry name" value="Ferredoxin-NADP_redctase_2"/>
</dbReference>
<evidence type="ECO:0000256" key="1">
    <source>
        <dbReference type="ARBA" id="ARBA00009333"/>
    </source>
</evidence>
<keyword evidence="6 7" id="KW-0676">Redox-active center</keyword>
<dbReference type="GO" id="GO:0004791">
    <property type="term" value="F:thioredoxin-disulfide reductase (NADPH) activity"/>
    <property type="evidence" value="ECO:0007669"/>
    <property type="project" value="UniProtKB-UniRule"/>
</dbReference>
<dbReference type="InterPro" id="IPR008255">
    <property type="entry name" value="Pyr_nucl-diS_OxRdtase_2_AS"/>
</dbReference>
<dbReference type="PRINTS" id="PR00469">
    <property type="entry name" value="PNDRDTASEII"/>
</dbReference>
<comment type="caution">
    <text evidence="10">The sequence shown here is derived from an EMBL/GenBank/DDBJ whole genome shotgun (WGS) entry which is preliminary data.</text>
</comment>
<accession>A0A9D1EK87</accession>
<feature type="domain" description="FAD/NAD(P)-binding" evidence="9">
    <location>
        <begin position="5"/>
        <end position="292"/>
    </location>
</feature>
<dbReference type="PROSITE" id="PS00573">
    <property type="entry name" value="PYRIDINE_REDOX_2"/>
    <property type="match status" value="1"/>
</dbReference>
<dbReference type="EMBL" id="DVHU01000074">
    <property type="protein sequence ID" value="HIR93361.1"/>
    <property type="molecule type" value="Genomic_DNA"/>
</dbReference>
<dbReference type="GO" id="GO:0019430">
    <property type="term" value="P:removal of superoxide radicals"/>
    <property type="evidence" value="ECO:0007669"/>
    <property type="project" value="UniProtKB-UniRule"/>
</dbReference>
<evidence type="ECO:0000313" key="10">
    <source>
        <dbReference type="EMBL" id="HIR93361.1"/>
    </source>
</evidence>
<evidence type="ECO:0000256" key="7">
    <source>
        <dbReference type="RuleBase" id="RU003880"/>
    </source>
</evidence>
<gene>
    <name evidence="10" type="primary">trxB</name>
    <name evidence="10" type="ORF">IAB98_08100</name>
</gene>
<dbReference type="PRINTS" id="PR00368">
    <property type="entry name" value="FADPNR"/>
</dbReference>
<comment type="cofactor">
    <cofactor evidence="8">
        <name>FAD</name>
        <dbReference type="ChEBI" id="CHEBI:57692"/>
    </cofactor>
    <text evidence="8">Binds 1 FAD per subunit.</text>
</comment>
<keyword evidence="2 7" id="KW-0285">Flavoprotein</keyword>
<organism evidence="10 11">
    <name type="scientific">Candidatus Egerieimonas intestinavium</name>
    <dbReference type="NCBI Taxonomy" id="2840777"/>
    <lineage>
        <taxon>Bacteria</taxon>
        <taxon>Bacillati</taxon>
        <taxon>Bacillota</taxon>
        <taxon>Clostridia</taxon>
        <taxon>Lachnospirales</taxon>
        <taxon>Lachnospiraceae</taxon>
        <taxon>Lachnospiraceae incertae sedis</taxon>
        <taxon>Candidatus Egerieimonas</taxon>
    </lineage>
</organism>
<dbReference type="NCBIfam" id="TIGR01292">
    <property type="entry name" value="TRX_reduct"/>
    <property type="match status" value="1"/>
</dbReference>
<keyword evidence="3 7" id="KW-0274">FAD</keyword>